<organism evidence="1">
    <name type="scientific">marine sediment metagenome</name>
    <dbReference type="NCBI Taxonomy" id="412755"/>
    <lineage>
        <taxon>unclassified sequences</taxon>
        <taxon>metagenomes</taxon>
        <taxon>ecological metagenomes</taxon>
    </lineage>
</organism>
<sequence length="112" mass="13007">MPYIKKEDQKLYDGRLDDLCFALEEQGYIDGHVTYVLFKIMARWFFNSPAYSTIASIRGCLAGTLSEFDRKHGFPYEDKKIRENGNVDLEQKEPLKLTYYMCPCCGTDRGVE</sequence>
<dbReference type="InterPro" id="IPR054194">
    <property type="entry name" value="DUF6899"/>
</dbReference>
<reference evidence="1" key="1">
    <citation type="journal article" date="2015" name="Nature">
        <title>Complex archaea that bridge the gap between prokaryotes and eukaryotes.</title>
        <authorList>
            <person name="Spang A."/>
            <person name="Saw J.H."/>
            <person name="Jorgensen S.L."/>
            <person name="Zaremba-Niedzwiedzka K."/>
            <person name="Martijn J."/>
            <person name="Lind A.E."/>
            <person name="van Eijk R."/>
            <person name="Schleper C."/>
            <person name="Guy L."/>
            <person name="Ettema T.J."/>
        </authorList>
    </citation>
    <scope>NUCLEOTIDE SEQUENCE</scope>
</reference>
<dbReference type="Pfam" id="PF21840">
    <property type="entry name" value="DUF6899"/>
    <property type="match status" value="1"/>
</dbReference>
<proteinExistence type="predicted"/>
<dbReference type="AlphaFoldDB" id="A0A0F9GNJ9"/>
<name>A0A0F9GNJ9_9ZZZZ</name>
<accession>A0A0F9GNJ9</accession>
<comment type="caution">
    <text evidence="1">The sequence shown here is derived from an EMBL/GenBank/DDBJ whole genome shotgun (WGS) entry which is preliminary data.</text>
</comment>
<protein>
    <submittedName>
        <fullName evidence="1">Uncharacterized protein</fullName>
    </submittedName>
</protein>
<dbReference type="EMBL" id="LAZR01027761">
    <property type="protein sequence ID" value="KKL64712.1"/>
    <property type="molecule type" value="Genomic_DNA"/>
</dbReference>
<gene>
    <name evidence="1" type="ORF">LCGC14_2162250</name>
</gene>
<evidence type="ECO:0000313" key="1">
    <source>
        <dbReference type="EMBL" id="KKL64712.1"/>
    </source>
</evidence>